<evidence type="ECO:0000256" key="1">
    <source>
        <dbReference type="ARBA" id="ARBA00004418"/>
    </source>
</evidence>
<feature type="domain" description="Heparin-sulfate lyase N-terminal" evidence="7">
    <location>
        <begin position="31"/>
        <end position="373"/>
    </location>
</feature>
<dbReference type="Pfam" id="PF07940">
    <property type="entry name" value="Hepar_II_III_C"/>
    <property type="match status" value="1"/>
</dbReference>
<dbReference type="Proteomes" id="UP001214530">
    <property type="component" value="Chromosome"/>
</dbReference>
<sequence length="662" mass="75914">MNIKKIVQLAVLMLCGGVIYAQEASITKKSFDPINLSYPGLEKTNQLFIAGKYDDAAKALLAYYRKKSKAKAPDFSNSEKPADLSQPIDKATQEMADKALVHQFQPHKGYGYFDYGKDINWQMWPVKDNEVRWQLHRVKWWQAMALVYHATADEKYAKEWIYQYSDWVRKNPLGLSQDNDRFVWRPLEVSDRVQSLPPTFSLFVNSPNFSPAFLMEFLNSYHQQADYLPSNYAELGNHRLFEAQRTLFAGVSFPEFKDSQKWRQSGITVLNTEIKKQVFADGMQFELSPIYHIAAIDIFLKAYSSAQRVNLEKEFPQSYVQTIENMIMAVISITLPDYNTPMFGDSWITDKNFRMKQFASWSKVFPANTAIKYFATDGREGQAPNFLSKALSNAGFYTFRTGWDKNATVMVLKASPPGEFHAQPDNGTFELFVKGRNFTPDAGVFVYSGDDAIMKQRNWYRQTRIHSTLTLDNQNMVITKAHQDKWETGKNLDILTYTNPSYAELNHQRSVLFINQKYFLIIDKAIGTATGNLGVHFQLKEDSKPVFDKIKNTVSTTYTDGNNLLIQSLNTDKVTLNEEEGKVSYVYNKEIPRPAFVFEKPKNDSKTQRFVSLVYPYEGSKAPEISIKENQGNDFEKGKINLTLTINGKQQNVKATLYQGNL</sequence>
<dbReference type="InterPro" id="IPR012480">
    <property type="entry name" value="Hepar_II_III_C"/>
</dbReference>
<evidence type="ECO:0000256" key="4">
    <source>
        <dbReference type="ARBA" id="ARBA00023239"/>
    </source>
</evidence>
<name>A0AAJ5WC94_9SPHI</name>
<dbReference type="Pfam" id="PF16889">
    <property type="entry name" value="Hepar_II_III_N"/>
    <property type="match status" value="1"/>
</dbReference>
<reference evidence="8" key="1">
    <citation type="submission" date="2023-03" db="EMBL/GenBank/DDBJ databases">
        <title>Andean soil-derived lignocellulolytic bacterial consortium as a source of novel taxa and putative plastic-active enzymes.</title>
        <authorList>
            <person name="Diaz-Garcia L."/>
            <person name="Chuvochina M."/>
            <person name="Feuerriegel G."/>
            <person name="Bunk B."/>
            <person name="Sproer C."/>
            <person name="Streit W.R."/>
            <person name="Rodriguez L.M."/>
            <person name="Overmann J."/>
            <person name="Jimenez D.J."/>
        </authorList>
    </citation>
    <scope>NUCLEOTIDE SEQUENCE</scope>
    <source>
        <strain evidence="8">MAG 3858</strain>
    </source>
</reference>
<evidence type="ECO:0000313" key="9">
    <source>
        <dbReference type="Proteomes" id="UP001214530"/>
    </source>
</evidence>
<dbReference type="GO" id="GO:0016829">
    <property type="term" value="F:lyase activity"/>
    <property type="evidence" value="ECO:0007669"/>
    <property type="project" value="UniProtKB-KW"/>
</dbReference>
<dbReference type="PANTHER" id="PTHR39210">
    <property type="entry name" value="HEPARIN-SULFATE LYASE"/>
    <property type="match status" value="1"/>
</dbReference>
<evidence type="ECO:0000313" key="8">
    <source>
        <dbReference type="EMBL" id="WEK20935.1"/>
    </source>
</evidence>
<dbReference type="Gene3D" id="2.70.98.70">
    <property type="match status" value="1"/>
</dbReference>
<dbReference type="SUPFAM" id="SSF48230">
    <property type="entry name" value="Chondroitin AC/alginate lyase"/>
    <property type="match status" value="1"/>
</dbReference>
<evidence type="ECO:0000256" key="3">
    <source>
        <dbReference type="ARBA" id="ARBA00022764"/>
    </source>
</evidence>
<comment type="subcellular location">
    <subcellularLocation>
        <location evidence="1">Periplasm</location>
    </subcellularLocation>
</comment>
<keyword evidence="3" id="KW-0574">Periplasm</keyword>
<keyword evidence="4" id="KW-0456">Lyase</keyword>
<feature type="signal peptide" evidence="5">
    <location>
        <begin position="1"/>
        <end position="21"/>
    </location>
</feature>
<organism evidence="8 9">
    <name type="scientific">Candidatus Pedobacter colombiensis</name>
    <dbReference type="NCBI Taxonomy" id="3121371"/>
    <lineage>
        <taxon>Bacteria</taxon>
        <taxon>Pseudomonadati</taxon>
        <taxon>Bacteroidota</taxon>
        <taxon>Sphingobacteriia</taxon>
        <taxon>Sphingobacteriales</taxon>
        <taxon>Sphingobacteriaceae</taxon>
        <taxon>Pedobacter</taxon>
    </lineage>
</organism>
<evidence type="ECO:0000256" key="2">
    <source>
        <dbReference type="ARBA" id="ARBA00022729"/>
    </source>
</evidence>
<dbReference type="InterPro" id="IPR008929">
    <property type="entry name" value="Chondroitin_lyas"/>
</dbReference>
<dbReference type="PANTHER" id="PTHR39210:SF1">
    <property type="entry name" value="HEPARIN-SULFATE LYASE"/>
    <property type="match status" value="1"/>
</dbReference>
<dbReference type="InterPro" id="IPR054646">
    <property type="entry name" value="HepC"/>
</dbReference>
<evidence type="ECO:0000259" key="6">
    <source>
        <dbReference type="Pfam" id="PF07940"/>
    </source>
</evidence>
<evidence type="ECO:0000259" key="7">
    <source>
        <dbReference type="Pfam" id="PF16889"/>
    </source>
</evidence>
<protein>
    <submittedName>
        <fullName evidence="8">Heparinase II/III family protein</fullName>
    </submittedName>
</protein>
<dbReference type="AlphaFoldDB" id="A0AAJ5WC94"/>
<dbReference type="GO" id="GO:0042597">
    <property type="term" value="C:periplasmic space"/>
    <property type="evidence" value="ECO:0007669"/>
    <property type="project" value="UniProtKB-SubCell"/>
</dbReference>
<gene>
    <name evidence="8" type="ORF">P0Y49_07265</name>
</gene>
<dbReference type="EMBL" id="CP119313">
    <property type="protein sequence ID" value="WEK20935.1"/>
    <property type="molecule type" value="Genomic_DNA"/>
</dbReference>
<feature type="domain" description="Heparinase II/III-like C-terminal" evidence="6">
    <location>
        <begin position="386"/>
        <end position="625"/>
    </location>
</feature>
<dbReference type="NCBIfam" id="NF045573">
    <property type="entry name" value="Hepsulflyase_CFB"/>
    <property type="match status" value="1"/>
</dbReference>
<dbReference type="InterPro" id="IPR031680">
    <property type="entry name" value="Hepar_II_III_N"/>
</dbReference>
<evidence type="ECO:0000256" key="5">
    <source>
        <dbReference type="SAM" id="SignalP"/>
    </source>
</evidence>
<keyword evidence="2 5" id="KW-0732">Signal</keyword>
<dbReference type="Gene3D" id="1.50.10.100">
    <property type="entry name" value="Chondroitin AC/alginate lyase"/>
    <property type="match status" value="1"/>
</dbReference>
<proteinExistence type="predicted"/>
<feature type="chain" id="PRO_5042599620" evidence="5">
    <location>
        <begin position="22"/>
        <end position="662"/>
    </location>
</feature>
<accession>A0AAJ5WC94</accession>